<gene>
    <name evidence="1" type="ORF">GCM10009544_51240</name>
</gene>
<dbReference type="EMBL" id="BAAAHB010000077">
    <property type="protein sequence ID" value="GAA0483119.1"/>
    <property type="molecule type" value="Genomic_DNA"/>
</dbReference>
<keyword evidence="2" id="KW-1185">Reference proteome</keyword>
<evidence type="ECO:0000313" key="2">
    <source>
        <dbReference type="Proteomes" id="UP001499895"/>
    </source>
</evidence>
<comment type="caution">
    <text evidence="1">The sequence shown here is derived from an EMBL/GenBank/DDBJ whole genome shotgun (WGS) entry which is preliminary data.</text>
</comment>
<reference evidence="2" key="1">
    <citation type="journal article" date="2019" name="Int. J. Syst. Evol. Microbiol.">
        <title>The Global Catalogue of Microorganisms (GCM) 10K type strain sequencing project: providing services to taxonomists for standard genome sequencing and annotation.</title>
        <authorList>
            <consortium name="The Broad Institute Genomics Platform"/>
            <consortium name="The Broad Institute Genome Sequencing Center for Infectious Disease"/>
            <person name="Wu L."/>
            <person name="Ma J."/>
        </authorList>
    </citation>
    <scope>NUCLEOTIDE SEQUENCE [LARGE SCALE GENOMIC DNA]</scope>
    <source>
        <strain evidence="2">JCM 10649</strain>
    </source>
</reference>
<proteinExistence type="predicted"/>
<sequence>MPPREPMVSGMRLTRERIGPEEVVPPQADGCPGPLPRRGAEYALPRDRVALRLGPVPQAGARSAGAAAVGA</sequence>
<name>A0ABP3KPT5_9ACTN</name>
<protein>
    <submittedName>
        <fullName evidence="1">Uncharacterized protein</fullName>
    </submittedName>
</protein>
<organism evidence="1 2">
    <name type="scientific">Streptomyces stramineus</name>
    <dbReference type="NCBI Taxonomy" id="173861"/>
    <lineage>
        <taxon>Bacteria</taxon>
        <taxon>Bacillati</taxon>
        <taxon>Actinomycetota</taxon>
        <taxon>Actinomycetes</taxon>
        <taxon>Kitasatosporales</taxon>
        <taxon>Streptomycetaceae</taxon>
        <taxon>Streptomyces</taxon>
    </lineage>
</organism>
<accession>A0ABP3KPT5</accession>
<dbReference type="Proteomes" id="UP001499895">
    <property type="component" value="Unassembled WGS sequence"/>
</dbReference>
<evidence type="ECO:0000313" key="1">
    <source>
        <dbReference type="EMBL" id="GAA0483119.1"/>
    </source>
</evidence>